<dbReference type="Gene3D" id="3.40.50.1010">
    <property type="entry name" value="5'-nuclease"/>
    <property type="match status" value="1"/>
</dbReference>
<dbReference type="GO" id="GO:0000287">
    <property type="term" value="F:magnesium ion binding"/>
    <property type="evidence" value="ECO:0007669"/>
    <property type="project" value="UniProtKB-UniRule"/>
</dbReference>
<evidence type="ECO:0000256" key="5">
    <source>
        <dbReference type="HAMAP-Rule" id="MF_00265"/>
    </source>
</evidence>
<dbReference type="EC" id="3.1.-.-" evidence="5"/>
<reference evidence="7 8" key="1">
    <citation type="submission" date="2018-05" db="EMBL/GenBank/DDBJ databases">
        <title>Whole genome sequencing of Paracoccus thiocyanatus SST.</title>
        <authorList>
            <person name="Ghosh W."/>
            <person name="Rameez M.J."/>
            <person name="Roy C."/>
        </authorList>
    </citation>
    <scope>NUCLEOTIDE SEQUENCE [LARGE SCALE GENOMIC DNA]</scope>
    <source>
        <strain evidence="7 8">SST</strain>
    </source>
</reference>
<sequence length="121" mass="13043">MILVDTSIWIDHLRDGDAELADLLNAGLVLAHPFVIGELALGSLKDRETVIAAMRGLPQAPMASHAEVMALIEARRLFSLGIGYVDAHLIAATLLVPGTTLWTRDRRLSAAAKHIDFPPKG</sequence>
<keyword evidence="1 5" id="KW-1277">Toxin-antitoxin system</keyword>
<proteinExistence type="inferred from homology"/>
<dbReference type="GO" id="GO:0016787">
    <property type="term" value="F:hydrolase activity"/>
    <property type="evidence" value="ECO:0007669"/>
    <property type="project" value="UniProtKB-KW"/>
</dbReference>
<protein>
    <recommendedName>
        <fullName evidence="5">Ribonuclease VapC</fullName>
        <shortName evidence="5">RNase VapC</shortName>
        <ecNumber evidence="5">3.1.-.-</ecNumber>
    </recommendedName>
    <alternativeName>
        <fullName evidence="5">Toxin VapC</fullName>
    </alternativeName>
</protein>
<comment type="caution">
    <text evidence="7">The sequence shown here is derived from an EMBL/GenBank/DDBJ whole genome shotgun (WGS) entry which is preliminary data.</text>
</comment>
<keyword evidence="8" id="KW-1185">Reference proteome</keyword>
<keyword evidence="5" id="KW-0800">Toxin</keyword>
<dbReference type="RefSeq" id="WP_115756121.1">
    <property type="nucleotide sequence ID" value="NZ_QFCQ01000062.1"/>
</dbReference>
<feature type="binding site" evidence="5">
    <location>
        <position position="5"/>
    </location>
    <ligand>
        <name>Mg(2+)</name>
        <dbReference type="ChEBI" id="CHEBI:18420"/>
    </ligand>
</feature>
<name>A0A3D8P9X3_9RHOB</name>
<keyword evidence="2 5" id="KW-0540">Nuclease</keyword>
<dbReference type="InterPro" id="IPR002716">
    <property type="entry name" value="PIN_dom"/>
</dbReference>
<evidence type="ECO:0000256" key="2">
    <source>
        <dbReference type="ARBA" id="ARBA00022722"/>
    </source>
</evidence>
<evidence type="ECO:0000256" key="4">
    <source>
        <dbReference type="ARBA" id="ARBA00022801"/>
    </source>
</evidence>
<dbReference type="Proteomes" id="UP000256679">
    <property type="component" value="Unassembled WGS sequence"/>
</dbReference>
<keyword evidence="5" id="KW-0460">Magnesium</keyword>
<gene>
    <name evidence="5" type="primary">vapC</name>
    <name evidence="7" type="ORF">DIE28_11280</name>
</gene>
<comment type="cofactor">
    <cofactor evidence="5">
        <name>Mg(2+)</name>
        <dbReference type="ChEBI" id="CHEBI:18420"/>
    </cofactor>
</comment>
<comment type="similarity">
    <text evidence="5">Belongs to the PINc/VapC protein family.</text>
</comment>
<feature type="binding site" evidence="5">
    <location>
        <position position="86"/>
    </location>
    <ligand>
        <name>Mg(2+)</name>
        <dbReference type="ChEBI" id="CHEBI:18420"/>
    </ligand>
</feature>
<dbReference type="Pfam" id="PF01850">
    <property type="entry name" value="PIN"/>
    <property type="match status" value="1"/>
</dbReference>
<accession>A0A3D8P9X3</accession>
<dbReference type="GO" id="GO:0004540">
    <property type="term" value="F:RNA nuclease activity"/>
    <property type="evidence" value="ECO:0007669"/>
    <property type="project" value="InterPro"/>
</dbReference>
<dbReference type="InterPro" id="IPR029060">
    <property type="entry name" value="PIN-like_dom_sf"/>
</dbReference>
<evidence type="ECO:0000313" key="7">
    <source>
        <dbReference type="EMBL" id="RDW12860.1"/>
    </source>
</evidence>
<keyword evidence="3 5" id="KW-0479">Metal-binding</keyword>
<feature type="domain" description="PIN" evidence="6">
    <location>
        <begin position="2"/>
        <end position="113"/>
    </location>
</feature>
<dbReference type="InterPro" id="IPR022907">
    <property type="entry name" value="VapC_family"/>
</dbReference>
<comment type="function">
    <text evidence="5">Toxic component of a toxin-antitoxin (TA) system. An RNase.</text>
</comment>
<dbReference type="EMBL" id="QFCQ01000062">
    <property type="protein sequence ID" value="RDW12860.1"/>
    <property type="molecule type" value="Genomic_DNA"/>
</dbReference>
<evidence type="ECO:0000256" key="3">
    <source>
        <dbReference type="ARBA" id="ARBA00022723"/>
    </source>
</evidence>
<dbReference type="AlphaFoldDB" id="A0A3D8P9X3"/>
<keyword evidence="4 5" id="KW-0378">Hydrolase</keyword>
<organism evidence="7 8">
    <name type="scientific">Paracoccus thiocyanatus</name>
    <dbReference type="NCBI Taxonomy" id="34006"/>
    <lineage>
        <taxon>Bacteria</taxon>
        <taxon>Pseudomonadati</taxon>
        <taxon>Pseudomonadota</taxon>
        <taxon>Alphaproteobacteria</taxon>
        <taxon>Rhodobacterales</taxon>
        <taxon>Paracoccaceae</taxon>
        <taxon>Paracoccus</taxon>
    </lineage>
</organism>
<evidence type="ECO:0000259" key="6">
    <source>
        <dbReference type="Pfam" id="PF01850"/>
    </source>
</evidence>
<dbReference type="HAMAP" id="MF_00265">
    <property type="entry name" value="VapC_Nob1"/>
    <property type="match status" value="1"/>
</dbReference>
<evidence type="ECO:0000313" key="8">
    <source>
        <dbReference type="Proteomes" id="UP000256679"/>
    </source>
</evidence>
<dbReference type="SUPFAM" id="SSF88723">
    <property type="entry name" value="PIN domain-like"/>
    <property type="match status" value="1"/>
</dbReference>
<evidence type="ECO:0000256" key="1">
    <source>
        <dbReference type="ARBA" id="ARBA00022649"/>
    </source>
</evidence>
<dbReference type="GO" id="GO:0090729">
    <property type="term" value="F:toxin activity"/>
    <property type="evidence" value="ECO:0007669"/>
    <property type="project" value="UniProtKB-KW"/>
</dbReference>